<evidence type="ECO:0000256" key="3">
    <source>
        <dbReference type="ARBA" id="ARBA00022980"/>
    </source>
</evidence>
<dbReference type="InterPro" id="IPR019775">
    <property type="entry name" value="WD40_repeat_CS"/>
</dbReference>
<name>A0A0S4JLI8_BODSA</name>
<keyword evidence="3" id="KW-0689">Ribosomal protein</keyword>
<dbReference type="OrthoDB" id="538223at2759"/>
<evidence type="ECO:0000256" key="5">
    <source>
        <dbReference type="SAM" id="Coils"/>
    </source>
</evidence>
<dbReference type="PANTHER" id="PTHR22847:SF637">
    <property type="entry name" value="WD REPEAT DOMAIN 5B"/>
    <property type="match status" value="1"/>
</dbReference>
<feature type="coiled-coil region" evidence="5">
    <location>
        <begin position="2754"/>
        <end position="2816"/>
    </location>
</feature>
<dbReference type="SMART" id="SM00320">
    <property type="entry name" value="WD40"/>
    <property type="match status" value="6"/>
</dbReference>
<keyword evidence="1 4" id="KW-0853">WD repeat</keyword>
<feature type="coiled-coil region" evidence="5">
    <location>
        <begin position="1836"/>
        <end position="1870"/>
    </location>
</feature>
<evidence type="ECO:0000256" key="4">
    <source>
        <dbReference type="PROSITE-ProRule" id="PRU00221"/>
    </source>
</evidence>
<feature type="compositionally biased region" description="Polar residues" evidence="6">
    <location>
        <begin position="3079"/>
        <end position="3099"/>
    </location>
</feature>
<feature type="compositionally biased region" description="Polar residues" evidence="6">
    <location>
        <begin position="959"/>
        <end position="973"/>
    </location>
</feature>
<organism evidence="8 9">
    <name type="scientific">Bodo saltans</name>
    <name type="common">Flagellated protozoan</name>
    <dbReference type="NCBI Taxonomy" id="75058"/>
    <lineage>
        <taxon>Eukaryota</taxon>
        <taxon>Discoba</taxon>
        <taxon>Euglenozoa</taxon>
        <taxon>Kinetoplastea</taxon>
        <taxon>Metakinetoplastina</taxon>
        <taxon>Eubodonida</taxon>
        <taxon>Bodonidae</taxon>
        <taxon>Bodo</taxon>
    </lineage>
</organism>
<feature type="coiled-coil region" evidence="5">
    <location>
        <begin position="1916"/>
        <end position="2125"/>
    </location>
</feature>
<feature type="coiled-coil region" evidence="5">
    <location>
        <begin position="2153"/>
        <end position="2201"/>
    </location>
</feature>
<accession>A0A0S4JLI8</accession>
<dbReference type="InterPro" id="IPR001680">
    <property type="entry name" value="WD40_rpt"/>
</dbReference>
<dbReference type="VEuPathDB" id="TriTrypDB:BSAL_24330"/>
<feature type="coiled-coil region" evidence="5">
    <location>
        <begin position="1339"/>
        <end position="1486"/>
    </location>
</feature>
<feature type="region of interest" description="Disordered" evidence="6">
    <location>
        <begin position="909"/>
        <end position="974"/>
    </location>
</feature>
<dbReference type="GO" id="GO:1990234">
    <property type="term" value="C:transferase complex"/>
    <property type="evidence" value="ECO:0007669"/>
    <property type="project" value="UniProtKB-ARBA"/>
</dbReference>
<reference evidence="9" key="1">
    <citation type="submission" date="2015-09" db="EMBL/GenBank/DDBJ databases">
        <authorList>
            <consortium name="Pathogen Informatics"/>
        </authorList>
    </citation>
    <scope>NUCLEOTIDE SEQUENCE [LARGE SCALE GENOMIC DNA]</scope>
    <source>
        <strain evidence="9">Lake Konstanz</strain>
    </source>
</reference>
<feature type="coiled-coil region" evidence="5">
    <location>
        <begin position="2950"/>
        <end position="2980"/>
    </location>
</feature>
<keyword evidence="5" id="KW-0175">Coiled coil</keyword>
<evidence type="ECO:0000256" key="2">
    <source>
        <dbReference type="ARBA" id="ARBA00022737"/>
    </source>
</evidence>
<dbReference type="Pfam" id="PF23754">
    <property type="entry name" value="Beta-prop_IP5PC_F"/>
    <property type="match status" value="1"/>
</dbReference>
<feature type="compositionally biased region" description="Low complexity" evidence="6">
    <location>
        <begin position="2207"/>
        <end position="2223"/>
    </location>
</feature>
<dbReference type="OMA" id="EAIVLNC"/>
<feature type="region of interest" description="Disordered" evidence="6">
    <location>
        <begin position="3063"/>
        <end position="3106"/>
    </location>
</feature>
<dbReference type="PROSITE" id="PS00678">
    <property type="entry name" value="WD_REPEATS_1"/>
    <property type="match status" value="2"/>
</dbReference>
<feature type="region of interest" description="Disordered" evidence="6">
    <location>
        <begin position="2255"/>
        <end position="2294"/>
    </location>
</feature>
<feature type="region of interest" description="Disordered" evidence="6">
    <location>
        <begin position="2207"/>
        <end position="2235"/>
    </location>
</feature>
<feature type="region of interest" description="Disordered" evidence="6">
    <location>
        <begin position="3261"/>
        <end position="3336"/>
    </location>
</feature>
<keyword evidence="9" id="KW-1185">Reference proteome</keyword>
<dbReference type="PANTHER" id="PTHR22847">
    <property type="entry name" value="WD40 REPEAT PROTEIN"/>
    <property type="match status" value="1"/>
</dbReference>
<feature type="region of interest" description="Disordered" evidence="6">
    <location>
        <begin position="837"/>
        <end position="860"/>
    </location>
</feature>
<feature type="coiled-coil region" evidence="5">
    <location>
        <begin position="2387"/>
        <end position="2456"/>
    </location>
</feature>
<dbReference type="PROSITE" id="PS50082">
    <property type="entry name" value="WD_REPEATS_2"/>
    <property type="match status" value="3"/>
</dbReference>
<feature type="region of interest" description="Disordered" evidence="6">
    <location>
        <begin position="554"/>
        <end position="614"/>
    </location>
</feature>
<feature type="region of interest" description="Disordered" evidence="6">
    <location>
        <begin position="631"/>
        <end position="667"/>
    </location>
</feature>
<feature type="compositionally biased region" description="Gly residues" evidence="6">
    <location>
        <begin position="574"/>
        <end position="583"/>
    </location>
</feature>
<feature type="repeat" description="WD" evidence="4">
    <location>
        <begin position="250"/>
        <end position="289"/>
    </location>
</feature>
<dbReference type="CDD" id="cd00200">
    <property type="entry name" value="WD40"/>
    <property type="match status" value="1"/>
</dbReference>
<dbReference type="PROSITE" id="PS50294">
    <property type="entry name" value="WD_REPEATS_REGION"/>
    <property type="match status" value="3"/>
</dbReference>
<feature type="coiled-coil region" evidence="5">
    <location>
        <begin position="1146"/>
        <end position="1310"/>
    </location>
</feature>
<feature type="coiled-coil region" evidence="5">
    <location>
        <begin position="1001"/>
        <end position="1031"/>
    </location>
</feature>
<feature type="compositionally biased region" description="Polar residues" evidence="6">
    <location>
        <begin position="741"/>
        <end position="758"/>
    </location>
</feature>
<sequence length="3364" mass="373801">MSRTPSQQTTTALYQSAQHQHQQLGSYAYDAVATHSVEGSVRCIEMATDRTAWTAEADGCIRVRQLPTGAIVKTIESKGKSIFCNAILLVEGKIWAAYSDGFIRRYDAKSASLEREVVQHDGAVYALLYAAGRVYSGGADWKVYQWNPSSCEYQRLFFGHSNSVRCLASLNTSHGLLLFSGSDDGTIRAWDPHAPLQSTKDVACIHIFKQHTRSVLALEAVPSRKQLWSGSEDHTIRVWNTDSFQCSAVLDRHRAPVASLAFVSTRVWSGGKDGTLFLWDAKTLTAIQTIQEGIHVSSRYVMSIKRLYRAHYYKLWTSTSDGFIQCWNADSDGADEDGFELTSADDDVARRRDTARIEGLQAALYEHGAMLNEKEDEVKSLQHRIAQLKDPHQNPDLLGLSHQISALNSDLDEAAVQREQLTQRCTMADELLRATRQRLKDSEGQRREAETDRDRMKVLLESSARELVELKSTREAYLRLEDEKAMLQLRNSQLEQDAAEMQQTIQHLEDAVRSHQHIFAENGRLRHEVEVLETSIAAAERRNTELIVRGGGGAALRSGAATPGGKSASPAPRGGRGGRGGQGTASRSPSATKPKKLPRSNSASSRRHELDTTDDDEAEALLDDQGEELSLIPTTDDEAPVPRAKAPSASQQRGGADNVTDSASASSRLHERLENLRIENESLMQQLGAQQASYEQELDTLQKRISQVQEQQEKDLQLAAAHEKLKRESSKTIGELRASLKMSQAEASSRTHQLSQLQEETEGSSDSYRKDLNKKEKQLIDLRDALAKAQHALDDARKESEEQTVALQQEKELLKRQVVDARREKDRVVAEAAAIAQRHQASPYAASDDGTSSSSPETLRRRLHDTQRDLENAHKELRLQKVNETRTASEIHLLREELTHVRSERALTFPTPSKVDASPARSARSLSGSPAKATSVKQRKSSPGGSHPPHHVDDDEYGAQTQSIPSSPTSAHTGTLGELSITLVQLRNENDALKGSQLAAESAMKQAIREAEVSRQELEAATKKLAELEERQVSQGSALQEALDFLQSEKERYDALHETYESMSSALLLAEERENAYEGRVESSLEEIEALKGTIKRLEAEKETVAQAADERRVRVPSPVSPAHIGNVSTNVTGDGYYTPEGSEALHHIIEELEEALEKKQVAVEESTEELAMLEDRFNTVTDDLVFFFSLHHIIEELEEALEKKQVALEESTEELAMLEDRFNTVTDDLVKCISQRRAAEEQNIVLQASLDAQREDAVKLQRDVAVAQEHAQRCQRETATLQLTADGAVSQLREQLSEALAAADQHRAATTVASDKLKKVEVAHRETTTALAHMAQDNRELTTKLELLTLAQEQLESDVSSLRSVRAALQTERDTVAAQLAEATLTATRDLRDATATCTTLRRSLETEQEQLAATKATLENREKSVQRLQGEAEALREALRLSDERLHETGKSYEQRITTLQSQLTAAEDAIDELHHTIEQTARDHVNASETALTDLQIESDRKLREYQQAAKVDASALRNVLETSEDNRRKAERALVSKEVELADSLARVSILESRCGTLERELQDALQQVQHAKAASQDNLRALHKDVDRLTEQLHRCEMTLELRDKQNECLTADLRQEKERTELVQSRSEDQLTRATERGLANEKELAQLQRTTLDNKVTIDGLRHELDTTVRQLEREAEGHAATSALLAGAHSTVTSQAESIAVLTQENERLQMQRDEWQAEASTLGNERLTLAMQHDALQQELKQLRLAHEDMTIQLKREVKLADEQSREIAALASRLVIAEEAASDLKLLTETHHSTVALLAARDESVAVLARQQDHWKVYTEELEGSIEVLKRSLKERSEQLVDLEHQEQLLRDRIALLEQSDGKQRHRIQEADREHAELVRLREVCSDNAGAADAAYQEQKILADQLSVAEDQNEKLAALLQAAEERLMALTGAPESIASLTQQRNDLQAENQRLESELSKKTDEALDGLRSEDRANQLAIRVENLLADIHRLREEQSSSVEHLENVVAEQERRLFANATAADRRTRELTAAEERLREAATEASAASDARREAAQLRRELTAAEHLVQQLQHEQVALKKRLAATGPLSQIEVEQSVKNLEAVNKSQQEQLRQQEIATERLHECVKADQALLSLAISEANLSVASEQLIRELADTKAKVHALQSSLTSAQQNVDFKEQTNAELRQRLRMLETMFFRPSAASHNNNSSSPLPNPSSVYGPPRGDSVEPAALYEDESNMSSMNAAAVAGGGGAIRSSDEDHLVPTPAPTPRGVSLASGVAAANSEPRDRGALVALRPTPLHDAHPTTTTNPALLKAYTEHLSTALERSTELCEQLQRVALQRSEGQRLLAERLSAVRSAAINGSSGSTLGALVDEANNYRVAMLEATLHAYKSRLESLQTKLRSDTQADALAVLRERDGGAAVDALHQLLQDQSASLESLKEERDRSRLDAQQRSMTIAALVQYLHVQRRSHAAAVATTVDTNTAEQQQPSSVPSLEVALALERHQSQELRTRITELNATVVQLQTAGGTTAEGVADALIRLANEGELMEEKLFLSEQLVQRQAVELAQCLEHLANAHDETRIKATLCATSEEATAAALRKLDAANHNMAELHAVVEGYEAKISQQEVALQVRQKRREELLHWIKSTPQLRETMSTLSDQEAFDTLTVCRHLHRLLLQAQTDAHERAAKDARKAEASVMEAKDHECALLRDRVEQLVHDVRCALDDAELWKQRFDANTEGRHEAVQRAARSEAAMLSLEATLEMEQQKYQEAQRTIADLAAHNTSKDDLMESMQQRIHALDERVRDLQVDLELKGVEVSTKQATINGLTEEMDLIYSTQKRLEARCQESETRALTAEDALVSAEDERDAAKSQAQHASAALRGMEERYHIELQSHDAVRDRLEGQLLSLRKENGRIAELTQSTHEALAKADHHEREEKSLMKRLAIAQELNHHLKEQNSALERSRADAAQLRLRLGGNTAVDTVTMRRLCIEVFKCLPGNAEDRTVMGYAAALESHAAQLEEERVQFVEVYRLLDAVTADLSSARRASSTISVDVDRGSLSLTPTPSEAGCSEPSSRSISPATNEQQVQQSPEHSAAGLASSLERVLSATRAVCTHHRFMAEHMSNQRSRMMHLADQNKRLSEEVEILSHKLKHASTKLLRSENSEQLLTYVEPSRDIAVRALFHLREHVNDMKIHVTMLQGTTAQTREHWPELYQQLTSQIEPLRGLLQQGQVHLSHAFEKCLTAQEKEEVLGAAAPPPTPPLGHIISEASSRSHTPRQLYLGGSGRVTPDQDVELAHSRAPKPTPPPTPVVVTTPRQATSSAIVGRGGESTIANRDIVARGIQEARRRGQAWSDRD</sequence>
<dbReference type="EMBL" id="CYKH01001782">
    <property type="protein sequence ID" value="CUG89966.1"/>
    <property type="molecule type" value="Genomic_DNA"/>
</dbReference>
<dbReference type="InterPro" id="IPR056454">
    <property type="entry name" value="Beta-prop_IP5PC_F"/>
</dbReference>
<evidence type="ECO:0000313" key="8">
    <source>
        <dbReference type="EMBL" id="CUG89966.1"/>
    </source>
</evidence>
<gene>
    <name evidence="8" type="ORF">BSAL_24330</name>
</gene>
<dbReference type="SUPFAM" id="SSF50978">
    <property type="entry name" value="WD40 repeat-like"/>
    <property type="match status" value="1"/>
</dbReference>
<feature type="coiled-coil region" evidence="5">
    <location>
        <begin position="2845"/>
        <end position="2918"/>
    </location>
</feature>
<feature type="coiled-coil region" evidence="5">
    <location>
        <begin position="1707"/>
        <end position="1790"/>
    </location>
</feature>
<evidence type="ECO:0000259" key="7">
    <source>
        <dbReference type="Pfam" id="PF23754"/>
    </source>
</evidence>
<dbReference type="Proteomes" id="UP000051952">
    <property type="component" value="Unassembled WGS sequence"/>
</dbReference>
<feature type="region of interest" description="Disordered" evidence="6">
    <location>
        <begin position="739"/>
        <end position="770"/>
    </location>
</feature>
<dbReference type="Gene3D" id="2.130.10.10">
    <property type="entry name" value="YVTN repeat-like/Quinoprotein amine dehydrogenase"/>
    <property type="match status" value="1"/>
</dbReference>
<feature type="coiled-coil region" evidence="5">
    <location>
        <begin position="3130"/>
        <end position="3164"/>
    </location>
</feature>
<proteinExistence type="predicted"/>
<keyword evidence="2" id="KW-0677">Repeat</keyword>
<feature type="repeat" description="WD" evidence="4">
    <location>
        <begin position="208"/>
        <end position="249"/>
    </location>
</feature>
<protein>
    <submittedName>
        <fullName evidence="8">WD40 repeat-containing protein, putative</fullName>
    </submittedName>
</protein>
<evidence type="ECO:0000256" key="1">
    <source>
        <dbReference type="ARBA" id="ARBA00022574"/>
    </source>
</evidence>
<feature type="compositionally biased region" description="Polar residues" evidence="6">
    <location>
        <begin position="648"/>
        <end position="667"/>
    </location>
</feature>
<evidence type="ECO:0000256" key="6">
    <source>
        <dbReference type="SAM" id="MobiDB-lite"/>
    </source>
</evidence>
<evidence type="ECO:0000313" key="9">
    <source>
        <dbReference type="Proteomes" id="UP000051952"/>
    </source>
</evidence>
<dbReference type="GO" id="GO:0005840">
    <property type="term" value="C:ribosome"/>
    <property type="evidence" value="ECO:0007669"/>
    <property type="project" value="UniProtKB-KW"/>
</dbReference>
<feature type="domain" description="IP5PC-F beta-propeller" evidence="7">
    <location>
        <begin position="163"/>
        <end position="260"/>
    </location>
</feature>
<keyword evidence="3" id="KW-0687">Ribonucleoprotein</keyword>
<feature type="region of interest" description="Disordered" evidence="6">
    <location>
        <begin position="1108"/>
        <end position="1128"/>
    </location>
</feature>
<feature type="coiled-coil region" evidence="5">
    <location>
        <begin position="371"/>
        <end position="549"/>
    </location>
</feature>
<feature type="repeat" description="WD" evidence="4">
    <location>
        <begin position="157"/>
        <end position="191"/>
    </location>
</feature>
<feature type="coiled-coil region" evidence="5">
    <location>
        <begin position="1517"/>
        <end position="1604"/>
    </location>
</feature>
<dbReference type="InterPro" id="IPR036322">
    <property type="entry name" value="WD40_repeat_dom_sf"/>
</dbReference>
<dbReference type="InterPro" id="IPR015943">
    <property type="entry name" value="WD40/YVTN_repeat-like_dom_sf"/>
</dbReference>